<reference evidence="4" key="1">
    <citation type="journal article" date="2020" name="Nature">
        <title>Giant virus diversity and host interactions through global metagenomics.</title>
        <authorList>
            <person name="Schulz F."/>
            <person name="Roux S."/>
            <person name="Paez-Espino D."/>
            <person name="Jungbluth S."/>
            <person name="Walsh D.A."/>
            <person name="Denef V.J."/>
            <person name="McMahon K.D."/>
            <person name="Konstantinidis K.T."/>
            <person name="Eloe-Fadrosh E.A."/>
            <person name="Kyrpides N.C."/>
            <person name="Woyke T."/>
        </authorList>
    </citation>
    <scope>NUCLEOTIDE SEQUENCE</scope>
    <source>
        <strain evidence="4">GVMAG-S-ERX555907-102</strain>
    </source>
</reference>
<dbReference type="Pfam" id="PF00193">
    <property type="entry name" value="Xlink"/>
    <property type="match status" value="1"/>
</dbReference>
<feature type="domain" description="Link" evidence="3">
    <location>
        <begin position="132"/>
        <end position="232"/>
    </location>
</feature>
<dbReference type="SMART" id="SM00445">
    <property type="entry name" value="LINK"/>
    <property type="match status" value="1"/>
</dbReference>
<dbReference type="PROSITE" id="PS50963">
    <property type="entry name" value="LINK_2"/>
    <property type="match status" value="1"/>
</dbReference>
<proteinExistence type="predicted"/>
<name>A0A6C0L0K2_9ZZZZ</name>
<dbReference type="EMBL" id="MN741007">
    <property type="protein sequence ID" value="QHU22447.1"/>
    <property type="molecule type" value="Genomic_DNA"/>
</dbReference>
<sequence length="289" mass="33107">MDIEVDEKIHMPKINNSIISSVFGKMKVSFVMLLILVVGIYVAIFLILNNVDTNNSIGSSYIVLILEILLWLILIYVVHINIKKYNDDNLDYQVKMENLFNTKISELTVNANTNKADENKDITECVNDVVDGNKEVFHIASNEFTFNEARDICEKYNSRLANYDEIENAYKKGANWCSYGWSKDTLALFPTQKSLYNELKQIPGHENDCGRPGINGGYFKNKELKFGVNCYGIKPKAKKKDIDYTHALNHTPRLTEAENVSKNFESKYIIAPFNKDKWTEKQVSHLPSV</sequence>
<feature type="transmembrane region" description="Helical" evidence="2">
    <location>
        <begin position="28"/>
        <end position="48"/>
    </location>
</feature>
<accession>A0A6C0L0K2</accession>
<keyword evidence="2" id="KW-1133">Transmembrane helix</keyword>
<dbReference type="GO" id="GO:0007155">
    <property type="term" value="P:cell adhesion"/>
    <property type="evidence" value="ECO:0007669"/>
    <property type="project" value="InterPro"/>
</dbReference>
<evidence type="ECO:0000313" key="4">
    <source>
        <dbReference type="EMBL" id="QHU22447.1"/>
    </source>
</evidence>
<dbReference type="AlphaFoldDB" id="A0A6C0L0K2"/>
<dbReference type="InterPro" id="IPR016186">
    <property type="entry name" value="C-type_lectin-like/link_sf"/>
</dbReference>
<keyword evidence="2" id="KW-0812">Transmembrane</keyword>
<evidence type="ECO:0000256" key="1">
    <source>
        <dbReference type="ARBA" id="ARBA00023157"/>
    </source>
</evidence>
<dbReference type="SUPFAM" id="SSF56436">
    <property type="entry name" value="C-type lectin-like"/>
    <property type="match status" value="1"/>
</dbReference>
<keyword evidence="1" id="KW-1015">Disulfide bond</keyword>
<protein>
    <recommendedName>
        <fullName evidence="3">Link domain-containing protein</fullName>
    </recommendedName>
</protein>
<dbReference type="GO" id="GO:0005540">
    <property type="term" value="F:hyaluronic acid binding"/>
    <property type="evidence" value="ECO:0007669"/>
    <property type="project" value="InterPro"/>
</dbReference>
<dbReference type="Gene3D" id="3.10.100.10">
    <property type="entry name" value="Mannose-Binding Protein A, subunit A"/>
    <property type="match status" value="1"/>
</dbReference>
<evidence type="ECO:0000256" key="2">
    <source>
        <dbReference type="SAM" id="Phobius"/>
    </source>
</evidence>
<evidence type="ECO:0000259" key="3">
    <source>
        <dbReference type="PROSITE" id="PS50963"/>
    </source>
</evidence>
<dbReference type="InterPro" id="IPR000538">
    <property type="entry name" value="Link_dom"/>
</dbReference>
<keyword evidence="2" id="KW-0472">Membrane</keyword>
<feature type="transmembrane region" description="Helical" evidence="2">
    <location>
        <begin position="60"/>
        <end position="78"/>
    </location>
</feature>
<dbReference type="InterPro" id="IPR016187">
    <property type="entry name" value="CTDL_fold"/>
</dbReference>
<organism evidence="4">
    <name type="scientific">viral metagenome</name>
    <dbReference type="NCBI Taxonomy" id="1070528"/>
    <lineage>
        <taxon>unclassified sequences</taxon>
        <taxon>metagenomes</taxon>
        <taxon>organismal metagenomes</taxon>
    </lineage>
</organism>